<dbReference type="Pfam" id="PF15483">
    <property type="entry name" value="DUF4641"/>
    <property type="match status" value="1"/>
</dbReference>
<feature type="region of interest" description="Disordered" evidence="1">
    <location>
        <begin position="146"/>
        <end position="205"/>
    </location>
</feature>
<organism evidence="2 3">
    <name type="scientific">Apodemus speciosus</name>
    <name type="common">Large Japanese field mouse</name>
    <dbReference type="NCBI Taxonomy" id="105296"/>
    <lineage>
        <taxon>Eukaryota</taxon>
        <taxon>Metazoa</taxon>
        <taxon>Chordata</taxon>
        <taxon>Craniata</taxon>
        <taxon>Vertebrata</taxon>
        <taxon>Euteleostomi</taxon>
        <taxon>Mammalia</taxon>
        <taxon>Eutheria</taxon>
        <taxon>Euarchontoglires</taxon>
        <taxon>Glires</taxon>
        <taxon>Rodentia</taxon>
        <taxon>Myomorpha</taxon>
        <taxon>Muroidea</taxon>
        <taxon>Muridae</taxon>
        <taxon>Murinae</taxon>
        <taxon>Apodemus</taxon>
    </lineage>
</organism>
<evidence type="ECO:0000313" key="3">
    <source>
        <dbReference type="Proteomes" id="UP001623349"/>
    </source>
</evidence>
<dbReference type="PANTHER" id="PTHR31866">
    <property type="entry name" value="GENE 4779-RELATED"/>
    <property type="match status" value="1"/>
</dbReference>
<reference evidence="2 3" key="1">
    <citation type="submission" date="2024-08" db="EMBL/GenBank/DDBJ databases">
        <title>The draft genome of Apodemus speciosus.</title>
        <authorList>
            <person name="Nabeshima K."/>
            <person name="Suzuki S."/>
            <person name="Onuma M."/>
        </authorList>
    </citation>
    <scope>NUCLEOTIDE SEQUENCE [LARGE SCALE GENOMIC DNA]</scope>
    <source>
        <strain evidence="2">IB14-021</strain>
    </source>
</reference>
<dbReference type="InterPro" id="IPR027822">
    <property type="entry name" value="DUF4641"/>
</dbReference>
<feature type="region of interest" description="Disordered" evidence="1">
    <location>
        <begin position="1"/>
        <end position="41"/>
    </location>
</feature>
<accession>A0ABQ0FUW2</accession>
<feature type="compositionally biased region" description="Basic and acidic residues" evidence="1">
    <location>
        <begin position="407"/>
        <end position="421"/>
    </location>
</feature>
<dbReference type="EMBL" id="BAAFST010000020">
    <property type="protein sequence ID" value="GAB1303024.1"/>
    <property type="molecule type" value="Genomic_DNA"/>
</dbReference>
<feature type="region of interest" description="Disordered" evidence="1">
    <location>
        <begin position="239"/>
        <end position="298"/>
    </location>
</feature>
<keyword evidence="3" id="KW-1185">Reference proteome</keyword>
<feature type="region of interest" description="Disordered" evidence="1">
    <location>
        <begin position="529"/>
        <end position="558"/>
    </location>
</feature>
<feature type="region of interest" description="Disordered" evidence="1">
    <location>
        <begin position="318"/>
        <end position="358"/>
    </location>
</feature>
<comment type="caution">
    <text evidence="2">The sequence shown here is derived from an EMBL/GenBank/DDBJ whole genome shotgun (WGS) entry which is preliminary data.</text>
</comment>
<evidence type="ECO:0000256" key="1">
    <source>
        <dbReference type="SAM" id="MobiDB-lite"/>
    </source>
</evidence>
<sequence>MSSPDEVSFRGRNLGPESGEHSERRRFTHGFPRGHGLGPEEKLLRSREDKMCLPVSKTFQCESWLDKEDMEGRSVIWGCEGRPGTPVDERGDSLDFVQQLAVEGTSFGQHVANREAWGVHRHPSPQACAAEAFAIWGDSDASTLRRSARPLTSKEGRQYSAAQLHPRGPGRGRAWMTPRRSATSRMIASDDVQYPSSDPESSDEFSEIQMMRVTICLKEGSQPKATELEDPARHANVHGRESLVHVPPSLLATTTPRGLGSGIEKQASGDQESSLSKKKQSMVWGKEGSRTSHQGTTAAAAATASASAIATTGTTAPVAVASGGLPKTSPRKKPAQEKPSQWDASRGPIGRTFPPWGQRLKSAPVEPATFPPISGVALLGKASKCSLPSGPKECKPFCTGKKSVTKRTKETQAAPKDDNPPRDPGPQAQVPPHRAEQPSMCMHRAEMSSGDSNPRAPQVSGTHAVLVLEPEMCQTQSTSTCWGDQEVPLRLPFPVGDRPHPVVVVQAVVGCQQCLMLQKEIDELKEQLDDHAGPQRKVPGSLKLDPESPHRRGQTTTHGSCFLPVLLQQ</sequence>
<evidence type="ECO:0000313" key="2">
    <source>
        <dbReference type="EMBL" id="GAB1303024.1"/>
    </source>
</evidence>
<name>A0ABQ0FUW2_APOSI</name>
<gene>
    <name evidence="2" type="ORF">APTSU1_001826500</name>
</gene>
<protein>
    <submittedName>
        <fullName evidence="2">Predicted gene 4779</fullName>
    </submittedName>
</protein>
<proteinExistence type="predicted"/>
<dbReference type="Proteomes" id="UP001623349">
    <property type="component" value="Unassembled WGS sequence"/>
</dbReference>
<feature type="region of interest" description="Disordered" evidence="1">
    <location>
        <begin position="404"/>
        <end position="437"/>
    </location>
</feature>
<dbReference type="PANTHER" id="PTHR31866:SF1">
    <property type="entry name" value="GENE 4779-RELATED"/>
    <property type="match status" value="1"/>
</dbReference>